<evidence type="ECO:0000313" key="12">
    <source>
        <dbReference type="EMBL" id="KAL1005349.1"/>
    </source>
</evidence>
<dbReference type="FunFam" id="3.30.160.60:FF:001498">
    <property type="entry name" value="Zinc finger protein 404"/>
    <property type="match status" value="1"/>
</dbReference>
<dbReference type="Pfam" id="PF00096">
    <property type="entry name" value="zf-C2H2"/>
    <property type="match status" value="2"/>
</dbReference>
<dbReference type="PROSITE" id="PS50157">
    <property type="entry name" value="ZINC_FINGER_C2H2_2"/>
    <property type="match status" value="2"/>
</dbReference>
<evidence type="ECO:0000256" key="3">
    <source>
        <dbReference type="ARBA" id="ARBA00022723"/>
    </source>
</evidence>
<keyword evidence="8" id="KW-0539">Nucleus</keyword>
<accession>A0ABD0X8W4</accession>
<gene>
    <name evidence="12" type="ORF">UPYG_G00057930</name>
</gene>
<dbReference type="PROSITE" id="PS00028">
    <property type="entry name" value="ZINC_FINGER_C2H2_1"/>
    <property type="match status" value="2"/>
</dbReference>
<keyword evidence="13" id="KW-1185">Reference proteome</keyword>
<organism evidence="12 13">
    <name type="scientific">Umbra pygmaea</name>
    <name type="common">Eastern mudminnow</name>
    <dbReference type="NCBI Taxonomy" id="75934"/>
    <lineage>
        <taxon>Eukaryota</taxon>
        <taxon>Metazoa</taxon>
        <taxon>Chordata</taxon>
        <taxon>Craniata</taxon>
        <taxon>Vertebrata</taxon>
        <taxon>Euteleostomi</taxon>
        <taxon>Actinopterygii</taxon>
        <taxon>Neopterygii</taxon>
        <taxon>Teleostei</taxon>
        <taxon>Protacanthopterygii</taxon>
        <taxon>Esociformes</taxon>
        <taxon>Umbridae</taxon>
        <taxon>Umbra</taxon>
    </lineage>
</organism>
<keyword evidence="4" id="KW-0677">Repeat</keyword>
<evidence type="ECO:0000256" key="8">
    <source>
        <dbReference type="ARBA" id="ARBA00023242"/>
    </source>
</evidence>
<feature type="compositionally biased region" description="Basic residues" evidence="10">
    <location>
        <begin position="108"/>
        <end position="117"/>
    </location>
</feature>
<keyword evidence="6" id="KW-0862">Zinc</keyword>
<reference evidence="12 13" key="1">
    <citation type="submission" date="2024-06" db="EMBL/GenBank/DDBJ databases">
        <authorList>
            <person name="Pan Q."/>
            <person name="Wen M."/>
            <person name="Jouanno E."/>
            <person name="Zahm M."/>
            <person name="Klopp C."/>
            <person name="Cabau C."/>
            <person name="Louis A."/>
            <person name="Berthelot C."/>
            <person name="Parey E."/>
            <person name="Roest Crollius H."/>
            <person name="Montfort J."/>
            <person name="Robinson-Rechavi M."/>
            <person name="Bouchez O."/>
            <person name="Lampietro C."/>
            <person name="Lopez Roques C."/>
            <person name="Donnadieu C."/>
            <person name="Postlethwait J."/>
            <person name="Bobe J."/>
            <person name="Verreycken H."/>
            <person name="Guiguen Y."/>
        </authorList>
    </citation>
    <scope>NUCLEOTIDE SEQUENCE [LARGE SCALE GENOMIC DNA]</scope>
    <source>
        <strain evidence="12">Up_M1</strain>
        <tissue evidence="12">Testis</tissue>
    </source>
</reference>
<feature type="compositionally biased region" description="Basic and acidic residues" evidence="10">
    <location>
        <begin position="94"/>
        <end position="104"/>
    </location>
</feature>
<dbReference type="GO" id="GO:0008270">
    <property type="term" value="F:zinc ion binding"/>
    <property type="evidence" value="ECO:0007669"/>
    <property type="project" value="UniProtKB-KW"/>
</dbReference>
<comment type="subcellular location">
    <subcellularLocation>
        <location evidence="1">Nucleus</location>
    </subcellularLocation>
</comment>
<dbReference type="InterPro" id="IPR036236">
    <property type="entry name" value="Znf_C2H2_sf"/>
</dbReference>
<evidence type="ECO:0000259" key="11">
    <source>
        <dbReference type="PROSITE" id="PS50157"/>
    </source>
</evidence>
<dbReference type="InterPro" id="IPR013087">
    <property type="entry name" value="Znf_C2H2_type"/>
</dbReference>
<dbReference type="AlphaFoldDB" id="A0ABD0X8W4"/>
<dbReference type="EMBL" id="JAGEUA010000002">
    <property type="protein sequence ID" value="KAL1005349.1"/>
    <property type="molecule type" value="Genomic_DNA"/>
</dbReference>
<dbReference type="GO" id="GO:0005634">
    <property type="term" value="C:nucleus"/>
    <property type="evidence" value="ECO:0007669"/>
    <property type="project" value="UniProtKB-SubCell"/>
</dbReference>
<evidence type="ECO:0000313" key="13">
    <source>
        <dbReference type="Proteomes" id="UP001557470"/>
    </source>
</evidence>
<evidence type="ECO:0000256" key="5">
    <source>
        <dbReference type="ARBA" id="ARBA00022771"/>
    </source>
</evidence>
<evidence type="ECO:0000256" key="6">
    <source>
        <dbReference type="ARBA" id="ARBA00022833"/>
    </source>
</evidence>
<keyword evidence="7" id="KW-0238">DNA-binding</keyword>
<name>A0ABD0X8W4_UMBPY</name>
<dbReference type="PANTHER" id="PTHR23235:SF160">
    <property type="entry name" value="GASTRULA ZINC FINGER PROTEIN XLCGF7.1-LIKE-RELATED"/>
    <property type="match status" value="1"/>
</dbReference>
<evidence type="ECO:0000256" key="7">
    <source>
        <dbReference type="ARBA" id="ARBA00023125"/>
    </source>
</evidence>
<keyword evidence="5 9" id="KW-0863">Zinc-finger</keyword>
<evidence type="ECO:0000256" key="9">
    <source>
        <dbReference type="PROSITE-ProRule" id="PRU00042"/>
    </source>
</evidence>
<evidence type="ECO:0000256" key="2">
    <source>
        <dbReference type="ARBA" id="ARBA00006991"/>
    </source>
</evidence>
<keyword evidence="3" id="KW-0479">Metal-binding</keyword>
<dbReference type="SMART" id="SM00355">
    <property type="entry name" value="ZnF_C2H2"/>
    <property type="match status" value="2"/>
</dbReference>
<feature type="non-terminal residue" evidence="12">
    <location>
        <position position="178"/>
    </location>
</feature>
<comment type="similarity">
    <text evidence="2">Belongs to the krueppel C2H2-type zinc-finger protein family.</text>
</comment>
<dbReference type="GO" id="GO:0003677">
    <property type="term" value="F:DNA binding"/>
    <property type="evidence" value="ECO:0007669"/>
    <property type="project" value="UniProtKB-KW"/>
</dbReference>
<dbReference type="FunFam" id="3.30.160.60:FF:001954">
    <property type="entry name" value="Zinc finger protein 787"/>
    <property type="match status" value="1"/>
</dbReference>
<feature type="domain" description="C2H2-type" evidence="11">
    <location>
        <begin position="122"/>
        <end position="149"/>
    </location>
</feature>
<dbReference type="PANTHER" id="PTHR23235">
    <property type="entry name" value="KRUEPPEL-LIKE TRANSCRIPTION FACTOR"/>
    <property type="match status" value="1"/>
</dbReference>
<evidence type="ECO:0000256" key="10">
    <source>
        <dbReference type="SAM" id="MobiDB-lite"/>
    </source>
</evidence>
<dbReference type="Gene3D" id="3.30.160.60">
    <property type="entry name" value="Classic Zinc Finger"/>
    <property type="match status" value="2"/>
</dbReference>
<dbReference type="Proteomes" id="UP001557470">
    <property type="component" value="Unassembled WGS sequence"/>
</dbReference>
<feature type="domain" description="C2H2-type" evidence="11">
    <location>
        <begin position="150"/>
        <end position="177"/>
    </location>
</feature>
<dbReference type="SUPFAM" id="SSF57667">
    <property type="entry name" value="beta-beta-alpha zinc fingers"/>
    <property type="match status" value="1"/>
</dbReference>
<protein>
    <recommendedName>
        <fullName evidence="11">C2H2-type domain-containing protein</fullName>
    </recommendedName>
</protein>
<comment type="caution">
    <text evidence="12">The sequence shown here is derived from an EMBL/GenBank/DDBJ whole genome shotgun (WGS) entry which is preliminary data.</text>
</comment>
<feature type="region of interest" description="Disordered" evidence="10">
    <location>
        <begin position="93"/>
        <end position="121"/>
    </location>
</feature>
<evidence type="ECO:0000256" key="4">
    <source>
        <dbReference type="ARBA" id="ARBA00022737"/>
    </source>
</evidence>
<sequence>MRWPAVHFVKTNCVLMLEERRLRHQEIYVQSFSTILESQASNILTLGLQGRSNMRRQWSLKIESVRLVDCRKTSEMVDSSNCLLSGSGLSSEEADQHLDNERKSTSKLLKKHQHRHTGEKPYGCDQCGKRFTDSETLVKHHRIHTGEKPYGCDQCGKRFANSGTLVKHQRIHTGEKPY</sequence>
<evidence type="ECO:0000256" key="1">
    <source>
        <dbReference type="ARBA" id="ARBA00004123"/>
    </source>
</evidence>
<proteinExistence type="inferred from homology"/>